<feature type="domain" description="Peptidase M16 C-terminal" evidence="6">
    <location>
        <begin position="208"/>
        <end position="382"/>
    </location>
</feature>
<feature type="region of interest" description="Disordered" evidence="3">
    <location>
        <begin position="444"/>
        <end position="470"/>
    </location>
</feature>
<evidence type="ECO:0000256" key="4">
    <source>
        <dbReference type="SAM" id="SignalP"/>
    </source>
</evidence>
<feature type="domain" description="Peptidase M16 N-terminal" evidence="5">
    <location>
        <begin position="490"/>
        <end position="621"/>
    </location>
</feature>
<reference evidence="7 8" key="1">
    <citation type="submission" date="2018-07" db="EMBL/GenBank/DDBJ databases">
        <title>Erythrobacter nanhaiensis sp. nov., a novel member of the genus Erythrobacter isolated from the South China Sea.</title>
        <authorList>
            <person name="Chen X."/>
            <person name="Liu J."/>
        </authorList>
    </citation>
    <scope>NUCLEOTIDE SEQUENCE [LARGE SCALE GENOMIC DNA]</scope>
    <source>
        <strain evidence="7 8">S-5</strain>
    </source>
</reference>
<dbReference type="PANTHER" id="PTHR11851">
    <property type="entry name" value="METALLOPROTEASE"/>
    <property type="match status" value="1"/>
</dbReference>
<dbReference type="Proteomes" id="UP000254101">
    <property type="component" value="Unassembled WGS sequence"/>
</dbReference>
<dbReference type="PANTHER" id="PTHR11851:SF49">
    <property type="entry name" value="MITOCHONDRIAL-PROCESSING PEPTIDASE SUBUNIT ALPHA"/>
    <property type="match status" value="1"/>
</dbReference>
<keyword evidence="8" id="KW-1185">Reference proteome</keyword>
<name>A0A395LK60_9SPHN</name>
<keyword evidence="4" id="KW-0732">Signal</keyword>
<dbReference type="InterPro" id="IPR011765">
    <property type="entry name" value="Pept_M16_N"/>
</dbReference>
<proteinExistence type="inferred from homology"/>
<dbReference type="GO" id="GO:0046872">
    <property type="term" value="F:metal ion binding"/>
    <property type="evidence" value="ECO:0007669"/>
    <property type="project" value="InterPro"/>
</dbReference>
<gene>
    <name evidence="7" type="ORF">DL238_07090</name>
</gene>
<dbReference type="InterPro" id="IPR011249">
    <property type="entry name" value="Metalloenz_LuxS/M16"/>
</dbReference>
<sequence length="916" mass="99769">MKSSILALPLAAIAIAAMSPQAATAQPTVESVQKQDEIPFEQFTLPNGLRVVVHEDHSVPKVAVAVWYHVGSMNEPDGKSGYAHLFEHLMFNGSENRDDEYFPPLQEIGASAVNGATSYDQTYYFEVVPTGGLERVLWLESDRMGNLLGAVTQAKLDEQRGVVQNEKRTYENRPYSSMAQLRNEALFPAGHPYNHSVIGSMEDLDAASLDDMHGWFKDYYGASNAVVSLAGDISVEDARRLVTKYFGAVPPGPAVSRLTQDLPLLDTTKAQVVEEAVPQTAISWAWPVPGQDSDVGPALRLASSLIGSGRLSRLNQALVVDRELATTVFANYESYQLAGVFEIGMRLKEGVDPAEAETVLREEIDHFLAEGPSEAEMERTKTGWYSNNVRARESLFVKAMTLAGGLVFDGDPASYLKDQAQIEATTATDVRDAAREWLNRPNYQLTVVPPPDRQAGADGADRTQLPPLQGYPELTLPAVREGKLSNGIKVLFAERPGTATVDMSMTFDAGSSADLGRKDGIEGFTNGLLNEGTQSLTGNELADREERLGARIYTTGGVDTTTAVASALVRNLPETIDLWADMIRHPAFREEDIARAKAQALSRLAQSENNPDGLASDAFGSVIYGEDHAYATRLGDRRAVIESYDRADLTAFYDAYLRPDNATIYAAGASGFDTVMAELEDAFGDWKAPQSPLGQKNVDELPAQDAPRVILVDKPGAIQSVLRVGRIMPSGLDPINFDLDIVNSVLGGGFTSRLNTNLREEKGWTYGAGSGISSAIGPQAFQISTSVQTDKTKDALVEIKKELDGITGERPASEAELELVRRGEVLTLSDRFETNSAMVGYLQYVDRFNHPVNWIETLPDRYASMTPGRITQVSSLLDPEAMTWVIVGDLSKIEDDVRRLGLGRVEVRAPDGKVVR</sequence>
<dbReference type="RefSeq" id="WP_115491614.1">
    <property type="nucleotide sequence ID" value="NZ_JACHWW010000001.1"/>
</dbReference>
<dbReference type="OrthoDB" id="9811314at2"/>
<feature type="chain" id="PRO_5017229768" evidence="4">
    <location>
        <begin position="26"/>
        <end position="916"/>
    </location>
</feature>
<evidence type="ECO:0000313" key="7">
    <source>
        <dbReference type="EMBL" id="RDS77396.1"/>
    </source>
</evidence>
<dbReference type="EMBL" id="QRBB01000001">
    <property type="protein sequence ID" value="RDS77396.1"/>
    <property type="molecule type" value="Genomic_DNA"/>
</dbReference>
<keyword evidence="2" id="KW-0645">Protease</keyword>
<dbReference type="Pfam" id="PF00675">
    <property type="entry name" value="Peptidase_M16"/>
    <property type="match status" value="2"/>
</dbReference>
<accession>A0A395LK60</accession>
<dbReference type="InterPro" id="IPR007863">
    <property type="entry name" value="Peptidase_M16_C"/>
</dbReference>
<evidence type="ECO:0000256" key="3">
    <source>
        <dbReference type="SAM" id="MobiDB-lite"/>
    </source>
</evidence>
<protein>
    <submittedName>
        <fullName evidence="7">Insulinase family protein</fullName>
    </submittedName>
</protein>
<feature type="domain" description="Peptidase M16 C-terminal" evidence="6">
    <location>
        <begin position="645"/>
        <end position="822"/>
    </location>
</feature>
<dbReference type="Pfam" id="PF05193">
    <property type="entry name" value="Peptidase_M16_C"/>
    <property type="match status" value="2"/>
</dbReference>
<dbReference type="Gene3D" id="3.30.830.10">
    <property type="entry name" value="Metalloenzyme, LuxS/M16 peptidase-like"/>
    <property type="match status" value="4"/>
</dbReference>
<comment type="similarity">
    <text evidence="1">Belongs to the peptidase M16 family.</text>
</comment>
<evidence type="ECO:0000313" key="8">
    <source>
        <dbReference type="Proteomes" id="UP000254101"/>
    </source>
</evidence>
<organism evidence="7 8">
    <name type="scientific">Alteriqipengyuania lutimaris</name>
    <dbReference type="NCBI Taxonomy" id="1538146"/>
    <lineage>
        <taxon>Bacteria</taxon>
        <taxon>Pseudomonadati</taxon>
        <taxon>Pseudomonadota</taxon>
        <taxon>Alphaproteobacteria</taxon>
        <taxon>Sphingomonadales</taxon>
        <taxon>Erythrobacteraceae</taxon>
        <taxon>Alteriqipengyuania</taxon>
    </lineage>
</organism>
<feature type="signal peptide" evidence="4">
    <location>
        <begin position="1"/>
        <end position="25"/>
    </location>
</feature>
<keyword evidence="2" id="KW-0378">Hydrolase</keyword>
<dbReference type="GO" id="GO:0008237">
    <property type="term" value="F:metallopeptidase activity"/>
    <property type="evidence" value="ECO:0007669"/>
    <property type="project" value="UniProtKB-KW"/>
</dbReference>
<evidence type="ECO:0000256" key="1">
    <source>
        <dbReference type="ARBA" id="ARBA00007261"/>
    </source>
</evidence>
<evidence type="ECO:0000259" key="5">
    <source>
        <dbReference type="Pfam" id="PF00675"/>
    </source>
</evidence>
<keyword evidence="2" id="KW-0482">Metalloprotease</keyword>
<comment type="caution">
    <text evidence="7">The sequence shown here is derived from an EMBL/GenBank/DDBJ whole genome shotgun (WGS) entry which is preliminary data.</text>
</comment>
<evidence type="ECO:0000256" key="2">
    <source>
        <dbReference type="ARBA" id="ARBA00023049"/>
    </source>
</evidence>
<dbReference type="SUPFAM" id="SSF63411">
    <property type="entry name" value="LuxS/MPP-like metallohydrolase"/>
    <property type="match status" value="4"/>
</dbReference>
<dbReference type="InterPro" id="IPR050361">
    <property type="entry name" value="MPP/UQCRC_Complex"/>
</dbReference>
<evidence type="ECO:0000259" key="6">
    <source>
        <dbReference type="Pfam" id="PF05193"/>
    </source>
</evidence>
<dbReference type="AlphaFoldDB" id="A0A395LK60"/>
<feature type="domain" description="Peptidase M16 N-terminal" evidence="5">
    <location>
        <begin position="50"/>
        <end position="187"/>
    </location>
</feature>